<comment type="caution">
    <text evidence="2">The sequence shown here is derived from an EMBL/GenBank/DDBJ whole genome shotgun (WGS) entry which is preliminary data.</text>
</comment>
<keyword evidence="3" id="KW-1185">Reference proteome</keyword>
<dbReference type="Proteomes" id="UP001140091">
    <property type="component" value="Unassembled WGS sequence"/>
</dbReference>
<feature type="non-terminal residue" evidence="2">
    <location>
        <position position="348"/>
    </location>
</feature>
<evidence type="ECO:0000313" key="2">
    <source>
        <dbReference type="EMBL" id="KAJ2921921.1"/>
    </source>
</evidence>
<protein>
    <submittedName>
        <fullName evidence="2">Uncharacterized protein</fullName>
    </submittedName>
</protein>
<accession>A0A9W8M964</accession>
<feature type="region of interest" description="Disordered" evidence="1">
    <location>
        <begin position="1"/>
        <end position="24"/>
    </location>
</feature>
<dbReference type="EMBL" id="JANBPK010001535">
    <property type="protein sequence ID" value="KAJ2921921.1"/>
    <property type="molecule type" value="Genomic_DNA"/>
</dbReference>
<proteinExistence type="predicted"/>
<dbReference type="AlphaFoldDB" id="A0A9W8M964"/>
<organism evidence="2 3">
    <name type="scientific">Candolleomyces eurysporus</name>
    <dbReference type="NCBI Taxonomy" id="2828524"/>
    <lineage>
        <taxon>Eukaryota</taxon>
        <taxon>Fungi</taxon>
        <taxon>Dikarya</taxon>
        <taxon>Basidiomycota</taxon>
        <taxon>Agaricomycotina</taxon>
        <taxon>Agaricomycetes</taxon>
        <taxon>Agaricomycetidae</taxon>
        <taxon>Agaricales</taxon>
        <taxon>Agaricineae</taxon>
        <taxon>Psathyrellaceae</taxon>
        <taxon>Candolleomyces</taxon>
    </lineage>
</organism>
<name>A0A9W8M964_9AGAR</name>
<sequence>MATKEQLPAYTATPQPGLTPADGGDDALLPQYTFPTKFKIKGHLTLLNAFSNLKTEVEELGSVSIRDMPEDREKRWAWFVGLAAERFDLWARSLQSKDALQPLEDVLPPLDVLMVWHSYMLNPRWYTEDSQRILACKPLVDLGQVLGKELPHLPALLDSSPSEARVTTFYTRVGVPFDPFQAASVSLTKKISCPKCRASIVVPYMNDSGSGYLQANFSASCPAPSECPLITKETLCARKLAENLSRQGMGPDSYPPGTLFTESRAADQKAGMELLKKMRQKYKVKTKSQTTQDESTANEDLCLNILEGANFKLDEIRGHIGRCKLTMTGSPFYPTSLIYFVRSCAIFY</sequence>
<reference evidence="2" key="1">
    <citation type="submission" date="2022-06" db="EMBL/GenBank/DDBJ databases">
        <title>Genome Sequence of Candolleomyces eurysporus.</title>
        <authorList>
            <person name="Buettner E."/>
        </authorList>
    </citation>
    <scope>NUCLEOTIDE SEQUENCE</scope>
    <source>
        <strain evidence="2">VTCC 930004</strain>
    </source>
</reference>
<evidence type="ECO:0000313" key="3">
    <source>
        <dbReference type="Proteomes" id="UP001140091"/>
    </source>
</evidence>
<evidence type="ECO:0000256" key="1">
    <source>
        <dbReference type="SAM" id="MobiDB-lite"/>
    </source>
</evidence>
<gene>
    <name evidence="2" type="ORF">H1R20_g15174</name>
</gene>
<dbReference type="OrthoDB" id="2684236at2759"/>